<dbReference type="PROSITE" id="PS00211">
    <property type="entry name" value="ABC_TRANSPORTER_1"/>
    <property type="match status" value="2"/>
</dbReference>
<dbReference type="FunFam" id="3.40.50.300:FF:001438">
    <property type="entry name" value="ATP-binding cassette sub-family F member 3"/>
    <property type="match status" value="1"/>
</dbReference>
<feature type="domain" description="ABC transporter" evidence="4">
    <location>
        <begin position="198"/>
        <end position="448"/>
    </location>
</feature>
<dbReference type="SMART" id="SM00382">
    <property type="entry name" value="AAA"/>
    <property type="match status" value="2"/>
</dbReference>
<name>A0A1Y2CXM1_9FUNG</name>
<dbReference type="GO" id="GO:0016887">
    <property type="term" value="F:ATP hydrolysis activity"/>
    <property type="evidence" value="ECO:0007669"/>
    <property type="project" value="InterPro"/>
</dbReference>
<evidence type="ECO:0000313" key="5">
    <source>
        <dbReference type="EMBL" id="ORY51782.1"/>
    </source>
</evidence>
<comment type="caution">
    <text evidence="5">The sequence shown here is derived from an EMBL/GenBank/DDBJ whole genome shotgun (WGS) entry which is preliminary data.</text>
</comment>
<dbReference type="AlphaFoldDB" id="A0A1Y2CXM1"/>
<dbReference type="InterPro" id="IPR050611">
    <property type="entry name" value="ABCF"/>
</dbReference>
<keyword evidence="2" id="KW-0547">Nucleotide-binding</keyword>
<dbReference type="CDD" id="cd03221">
    <property type="entry name" value="ABCF_EF-3"/>
    <property type="match status" value="2"/>
</dbReference>
<evidence type="ECO:0000256" key="1">
    <source>
        <dbReference type="ARBA" id="ARBA00022737"/>
    </source>
</evidence>
<dbReference type="SUPFAM" id="SSF52540">
    <property type="entry name" value="P-loop containing nucleoside triphosphate hydrolases"/>
    <property type="match status" value="2"/>
</dbReference>
<dbReference type="Gene3D" id="3.40.50.300">
    <property type="entry name" value="P-loop containing nucleotide triphosphate hydrolases"/>
    <property type="match status" value="2"/>
</dbReference>
<protein>
    <submittedName>
        <fullName evidence="5">p-loop containing nucleoside triphosphate hydrolase protein</fullName>
    </submittedName>
</protein>
<keyword evidence="5" id="KW-0378">Hydrolase</keyword>
<dbReference type="InterPro" id="IPR003593">
    <property type="entry name" value="AAA+_ATPase"/>
</dbReference>
<dbReference type="Pfam" id="PF12848">
    <property type="entry name" value="ABC_tran_Xtn"/>
    <property type="match status" value="1"/>
</dbReference>
<dbReference type="STRING" id="329046.A0A1Y2CXM1"/>
<dbReference type="OrthoDB" id="2110130at2759"/>
<evidence type="ECO:0000313" key="6">
    <source>
        <dbReference type="Proteomes" id="UP000193642"/>
    </source>
</evidence>
<accession>A0A1Y2CXM1</accession>
<evidence type="ECO:0000259" key="4">
    <source>
        <dbReference type="PROSITE" id="PS50893"/>
    </source>
</evidence>
<keyword evidence="6" id="KW-1185">Reference proteome</keyword>
<evidence type="ECO:0000256" key="2">
    <source>
        <dbReference type="ARBA" id="ARBA00022741"/>
    </source>
</evidence>
<dbReference type="InterPro" id="IPR017871">
    <property type="entry name" value="ABC_transporter-like_CS"/>
</dbReference>
<dbReference type="Pfam" id="PF00005">
    <property type="entry name" value="ABC_tran"/>
    <property type="match status" value="2"/>
</dbReference>
<dbReference type="InterPro" id="IPR003439">
    <property type="entry name" value="ABC_transporter-like_ATP-bd"/>
</dbReference>
<keyword evidence="1" id="KW-0677">Repeat</keyword>
<gene>
    <name evidence="5" type="ORF">BCR33DRAFT_711972</name>
</gene>
<dbReference type="InterPro" id="IPR032781">
    <property type="entry name" value="ABC_tran_Xtn"/>
</dbReference>
<organism evidence="5 6">
    <name type="scientific">Rhizoclosmatium globosum</name>
    <dbReference type="NCBI Taxonomy" id="329046"/>
    <lineage>
        <taxon>Eukaryota</taxon>
        <taxon>Fungi</taxon>
        <taxon>Fungi incertae sedis</taxon>
        <taxon>Chytridiomycota</taxon>
        <taxon>Chytridiomycota incertae sedis</taxon>
        <taxon>Chytridiomycetes</taxon>
        <taxon>Chytridiales</taxon>
        <taxon>Chytriomycetaceae</taxon>
        <taxon>Rhizoclosmatium</taxon>
    </lineage>
</organism>
<proteinExistence type="predicted"/>
<dbReference type="InterPro" id="IPR027417">
    <property type="entry name" value="P-loop_NTPase"/>
</dbReference>
<dbReference type="GO" id="GO:0005524">
    <property type="term" value="F:ATP binding"/>
    <property type="evidence" value="ECO:0007669"/>
    <property type="project" value="UniProtKB-KW"/>
</dbReference>
<dbReference type="PROSITE" id="PS50893">
    <property type="entry name" value="ABC_TRANSPORTER_2"/>
    <property type="match status" value="2"/>
</dbReference>
<dbReference type="PANTHER" id="PTHR19211">
    <property type="entry name" value="ATP-BINDING TRANSPORT PROTEIN-RELATED"/>
    <property type="match status" value="1"/>
</dbReference>
<evidence type="ECO:0000256" key="3">
    <source>
        <dbReference type="ARBA" id="ARBA00022840"/>
    </source>
</evidence>
<keyword evidence="3" id="KW-0067">ATP-binding</keyword>
<reference evidence="5 6" key="1">
    <citation type="submission" date="2016-07" db="EMBL/GenBank/DDBJ databases">
        <title>Pervasive Adenine N6-methylation of Active Genes in Fungi.</title>
        <authorList>
            <consortium name="DOE Joint Genome Institute"/>
            <person name="Mondo S.J."/>
            <person name="Dannebaum R.O."/>
            <person name="Kuo R.C."/>
            <person name="Labutti K."/>
            <person name="Haridas S."/>
            <person name="Kuo A."/>
            <person name="Salamov A."/>
            <person name="Ahrendt S.R."/>
            <person name="Lipzen A."/>
            <person name="Sullivan W."/>
            <person name="Andreopoulos W.B."/>
            <person name="Clum A."/>
            <person name="Lindquist E."/>
            <person name="Daum C."/>
            <person name="Ramamoorthy G.K."/>
            <person name="Gryganskyi A."/>
            <person name="Culley D."/>
            <person name="Magnuson J.K."/>
            <person name="James T.Y."/>
            <person name="O'Malley M.A."/>
            <person name="Stajich J.E."/>
            <person name="Spatafora J.W."/>
            <person name="Visel A."/>
            <person name="Grigoriev I.V."/>
        </authorList>
    </citation>
    <scope>NUCLEOTIDE SEQUENCE [LARGE SCALE GENOMIC DNA]</scope>
    <source>
        <strain evidence="5 6">JEL800</strain>
    </source>
</reference>
<dbReference type="FunFam" id="3.40.50.300:FF:000104">
    <property type="entry name" value="ATP-binding cassette sub-family F member 3"/>
    <property type="match status" value="1"/>
</dbReference>
<dbReference type="Proteomes" id="UP000193642">
    <property type="component" value="Unassembled WGS sequence"/>
</dbReference>
<feature type="domain" description="ABC transporter" evidence="4">
    <location>
        <begin position="525"/>
        <end position="741"/>
    </location>
</feature>
<dbReference type="PANTHER" id="PTHR19211:SF117">
    <property type="entry name" value="ATP-BINDING CASSETTE SUB-FAMILY F MEMBER 3"/>
    <property type="match status" value="1"/>
</dbReference>
<dbReference type="EMBL" id="MCGO01000004">
    <property type="protein sequence ID" value="ORY51782.1"/>
    <property type="molecule type" value="Genomic_DNA"/>
</dbReference>
<sequence length="746" mass="81926">MAAVGLAQALLSKAAPDMDADTLEYALGYFRESNDFTSAGLSEFLGPLLEDANNNITPAQAAALCEKLAAELGGDDEENQENGGGDARRLDQSIHIASESHGVSSAATTLAALGMGTGQKSVDLAHLQSKNGPQATTVDQKKLRKAEMKLASKREERGNKSDLYEIPTWNPNVKPAMIVNQMKPSSSASGESSRSKDIRIENFDIHFAGKKILTNADLSMTYGRRYGLVGKNGIGKSTLLRAIAHGELRLPSHIRILHVEQEIAGGDTEAIQSVLQADVEREALLAEEKSLNNTLAKTSISPEEANIAAEKLKNVYLKLEEIDSDKAESRASLILNGLGFSPAQQKAATRTFSGGWRMRLALARALFCRPDLLLADEVTNYLDFPAVVWLENYFQNWNATLLVVSHDRSFLDAVTTDIFHLHNGLLDYYKGNFTSYISARAERRKNQVREYEAQLQYRQHLQAFIDRWRYNANRAAQAQMKIKILEKLPELVPPPKDDLDGLGEGEGKELYFRFPEPEKLSPPILQMDEVTFAYPGTTRVILSGISFDLQMDSKIAIVGPNGAGKSTMIYLLTGQHQPSSGICNRHGRLRLGLFSQHHVDQLELAHSSVQFLSGKFPGKTEEEYRRVLGRFGLTGTTALQPIGTLSGGQKSRVVFAAMSLSNPHVLILDEPTNHLDMDSIDALALALREFKGGVAVISHDQRFLDAVCNDVWVCANGKLTSFSGAVGDGDGVVKQYKKKLFKELDL</sequence>